<comment type="caution">
    <text evidence="5">The sequence shown here is derived from an EMBL/GenBank/DDBJ whole genome shotgun (WGS) entry which is preliminary data.</text>
</comment>
<evidence type="ECO:0000259" key="4">
    <source>
        <dbReference type="Pfam" id="PF02812"/>
    </source>
</evidence>
<sequence length="124" mass="13991">MSNPTSGRSFRQSVDHMVDRAIAEMELEPGVCKAIKASTSVLQVTFPVKIRDRIEVFTGWRAVHSIHRLPAKGGIRYAPSVDQQQECRYLVKDFGTSQSPKSTRQRDSRYCPDRPALITTPSRT</sequence>
<dbReference type="SUPFAM" id="SSF53223">
    <property type="entry name" value="Aminoacid dehydrogenase-like, N-terminal domain"/>
    <property type="match status" value="1"/>
</dbReference>
<evidence type="ECO:0000256" key="1">
    <source>
        <dbReference type="ARBA" id="ARBA00006382"/>
    </source>
</evidence>
<dbReference type="GO" id="GO:0006520">
    <property type="term" value="P:amino acid metabolic process"/>
    <property type="evidence" value="ECO:0007669"/>
    <property type="project" value="InterPro"/>
</dbReference>
<dbReference type="InterPro" id="IPR006097">
    <property type="entry name" value="Glu/Leu/Phe/Val/Trp_DH_dimer"/>
</dbReference>
<evidence type="ECO:0000256" key="3">
    <source>
        <dbReference type="SAM" id="MobiDB-lite"/>
    </source>
</evidence>
<dbReference type="GO" id="GO:0016491">
    <property type="term" value="F:oxidoreductase activity"/>
    <property type="evidence" value="ECO:0007669"/>
    <property type="project" value="UniProtKB-KW"/>
</dbReference>
<reference evidence="5 6" key="1">
    <citation type="submission" date="2018-01" db="EMBL/GenBank/DDBJ databases">
        <title>Novel co-symbiosis in the lucinid bivalve Phacoides pectinatus.</title>
        <authorList>
            <person name="Lim S.J."/>
            <person name="Davis B.G."/>
            <person name="Gill D.E."/>
            <person name="Engel A.S."/>
            <person name="Anderson L.C."/>
            <person name="Campbell B.J."/>
        </authorList>
    </citation>
    <scope>NUCLEOTIDE SEQUENCE [LARGE SCALE GENOMIC DNA]</scope>
    <source>
        <strain evidence="5">N3_P5</strain>
    </source>
</reference>
<keyword evidence="2" id="KW-0560">Oxidoreductase</keyword>
<evidence type="ECO:0000313" key="5">
    <source>
        <dbReference type="EMBL" id="PUD98028.1"/>
    </source>
</evidence>
<protein>
    <recommendedName>
        <fullName evidence="4">Glutamate/phenylalanine/leucine/valine/L-tryptophan dehydrogenase dimerisation domain-containing protein</fullName>
    </recommendedName>
</protein>
<accession>A0A6N4DJ20</accession>
<dbReference type="EMBL" id="PQCO01000329">
    <property type="protein sequence ID" value="PUD98028.1"/>
    <property type="molecule type" value="Genomic_DNA"/>
</dbReference>
<name>A0A6N4DJ20_9GAMM</name>
<feature type="non-terminal residue" evidence="5">
    <location>
        <position position="124"/>
    </location>
</feature>
<evidence type="ECO:0000256" key="2">
    <source>
        <dbReference type="ARBA" id="ARBA00023002"/>
    </source>
</evidence>
<proteinExistence type="inferred from homology"/>
<evidence type="ECO:0000313" key="6">
    <source>
        <dbReference type="Proteomes" id="UP000250928"/>
    </source>
</evidence>
<gene>
    <name evidence="5" type="ORF">C3L24_13550</name>
</gene>
<comment type="similarity">
    <text evidence="1">Belongs to the Glu/Leu/Phe/Val dehydrogenases family.</text>
</comment>
<dbReference type="AlphaFoldDB" id="A0A6N4DJ20"/>
<feature type="region of interest" description="Disordered" evidence="3">
    <location>
        <begin position="93"/>
        <end position="124"/>
    </location>
</feature>
<dbReference type="Pfam" id="PF02812">
    <property type="entry name" value="ELFV_dehydrog_N"/>
    <property type="match status" value="1"/>
</dbReference>
<organism evidence="5 6">
    <name type="scientific">Candidatus Sedimenticola endophacoides</name>
    <dbReference type="NCBI Taxonomy" id="2548426"/>
    <lineage>
        <taxon>Bacteria</taxon>
        <taxon>Pseudomonadati</taxon>
        <taxon>Pseudomonadota</taxon>
        <taxon>Gammaproteobacteria</taxon>
        <taxon>Chromatiales</taxon>
        <taxon>Sedimenticolaceae</taxon>
        <taxon>Sedimenticola</taxon>
    </lineage>
</organism>
<dbReference type="Proteomes" id="UP000250928">
    <property type="component" value="Unassembled WGS sequence"/>
</dbReference>
<feature type="domain" description="Glutamate/phenylalanine/leucine/valine/L-tryptophan dehydrogenase dimerisation" evidence="4">
    <location>
        <begin position="40"/>
        <end position="87"/>
    </location>
</feature>
<dbReference type="InterPro" id="IPR046346">
    <property type="entry name" value="Aminoacid_DH-like_N_sf"/>
</dbReference>
<dbReference type="Gene3D" id="3.40.50.10860">
    <property type="entry name" value="Leucine Dehydrogenase, chain A, domain 1"/>
    <property type="match status" value="1"/>
</dbReference>